<dbReference type="STRING" id="229919.GCA_001050195_00280"/>
<reference evidence="2 3" key="1">
    <citation type="journal article" date="2018" name="Nat. Biotechnol.">
        <title>A standardized bacterial taxonomy based on genome phylogeny substantially revises the tree of life.</title>
        <authorList>
            <person name="Parks D.H."/>
            <person name="Chuvochina M."/>
            <person name="Waite D.W."/>
            <person name="Rinke C."/>
            <person name="Skarshewski A."/>
            <person name="Chaumeil P.A."/>
            <person name="Hugenholtz P."/>
        </authorList>
    </citation>
    <scope>NUCLEOTIDE SEQUENCE [LARGE SCALE GENOMIC DNA]</scope>
    <source>
        <strain evidence="2">UBA8781</strain>
    </source>
</reference>
<name>A0A3D1JIY9_9CHLR</name>
<evidence type="ECO:0000313" key="2">
    <source>
        <dbReference type="EMBL" id="HCE18473.1"/>
    </source>
</evidence>
<dbReference type="Proteomes" id="UP000264141">
    <property type="component" value="Unassembled WGS sequence"/>
</dbReference>
<dbReference type="InterPro" id="IPR021214">
    <property type="entry name" value="DUF2568"/>
</dbReference>
<feature type="transmembrane region" description="Helical" evidence="1">
    <location>
        <begin position="93"/>
        <end position="110"/>
    </location>
</feature>
<dbReference type="OrthoDB" id="4557830at2"/>
<evidence type="ECO:0000313" key="3">
    <source>
        <dbReference type="Proteomes" id="UP000264141"/>
    </source>
</evidence>
<evidence type="ECO:0000256" key="1">
    <source>
        <dbReference type="SAM" id="Phobius"/>
    </source>
</evidence>
<keyword evidence="1" id="KW-1133">Transmembrane helix</keyword>
<organism evidence="2 3">
    <name type="scientific">Anaerolinea thermolimosa</name>
    <dbReference type="NCBI Taxonomy" id="229919"/>
    <lineage>
        <taxon>Bacteria</taxon>
        <taxon>Bacillati</taxon>
        <taxon>Chloroflexota</taxon>
        <taxon>Anaerolineae</taxon>
        <taxon>Anaerolineales</taxon>
        <taxon>Anaerolineaceae</taxon>
        <taxon>Anaerolinea</taxon>
    </lineage>
</organism>
<protein>
    <submittedName>
        <fullName evidence="2">DUF2568 domain-containing protein</fullName>
    </submittedName>
</protein>
<dbReference type="EMBL" id="DPBP01000042">
    <property type="protein sequence ID" value="HCE18473.1"/>
    <property type="molecule type" value="Genomic_DNA"/>
</dbReference>
<feature type="transmembrane region" description="Helical" evidence="1">
    <location>
        <begin position="65"/>
        <end position="87"/>
    </location>
</feature>
<dbReference type="AlphaFoldDB" id="A0A3D1JIY9"/>
<feature type="transmembrane region" description="Helical" evidence="1">
    <location>
        <begin position="12"/>
        <end position="30"/>
    </location>
</feature>
<sequence>MANHPLNLALRFILELGALGAMGFWGWTQHTGLERWLWTIILPLLAALLWGTVRVPGDPGYAPIAVHGIVRLLLEIGFFGGAVWLLFAARQSGWAIAFLVVIILHYALSYDRILWMLRQ</sequence>
<gene>
    <name evidence="2" type="ORF">DEQ80_11485</name>
</gene>
<feature type="transmembrane region" description="Helical" evidence="1">
    <location>
        <begin position="36"/>
        <end position="53"/>
    </location>
</feature>
<keyword evidence="1" id="KW-0472">Membrane</keyword>
<proteinExistence type="predicted"/>
<keyword evidence="1" id="KW-0812">Transmembrane</keyword>
<dbReference type="RefSeq" id="WP_062189024.1">
    <property type="nucleotide sequence ID" value="NZ_DF967965.1"/>
</dbReference>
<dbReference type="Pfam" id="PF10823">
    <property type="entry name" value="DUF2568"/>
    <property type="match status" value="1"/>
</dbReference>
<comment type="caution">
    <text evidence="2">The sequence shown here is derived from an EMBL/GenBank/DDBJ whole genome shotgun (WGS) entry which is preliminary data.</text>
</comment>
<accession>A0A3D1JIY9</accession>